<dbReference type="AlphaFoldDB" id="A0A8J2JHD3"/>
<accession>A0A8J2JHD3</accession>
<gene>
    <name evidence="1" type="ORF">AFUS01_LOCUS9472</name>
</gene>
<evidence type="ECO:0000313" key="1">
    <source>
        <dbReference type="EMBL" id="CAG7720186.1"/>
    </source>
</evidence>
<reference evidence="1" key="1">
    <citation type="submission" date="2021-06" db="EMBL/GenBank/DDBJ databases">
        <authorList>
            <person name="Hodson N. C."/>
            <person name="Mongue J. A."/>
            <person name="Jaron S. K."/>
        </authorList>
    </citation>
    <scope>NUCLEOTIDE SEQUENCE</scope>
</reference>
<comment type="caution">
    <text evidence="1">The sequence shown here is derived from an EMBL/GenBank/DDBJ whole genome shotgun (WGS) entry which is preliminary data.</text>
</comment>
<proteinExistence type="predicted"/>
<dbReference type="Proteomes" id="UP000708208">
    <property type="component" value="Unassembled WGS sequence"/>
</dbReference>
<evidence type="ECO:0000313" key="2">
    <source>
        <dbReference type="Proteomes" id="UP000708208"/>
    </source>
</evidence>
<name>A0A8J2JHD3_9HEXA</name>
<organism evidence="1 2">
    <name type="scientific">Allacma fusca</name>
    <dbReference type="NCBI Taxonomy" id="39272"/>
    <lineage>
        <taxon>Eukaryota</taxon>
        <taxon>Metazoa</taxon>
        <taxon>Ecdysozoa</taxon>
        <taxon>Arthropoda</taxon>
        <taxon>Hexapoda</taxon>
        <taxon>Collembola</taxon>
        <taxon>Symphypleona</taxon>
        <taxon>Sminthuridae</taxon>
        <taxon>Allacma</taxon>
    </lineage>
</organism>
<protein>
    <submittedName>
        <fullName evidence="1">Uncharacterized protein</fullName>
    </submittedName>
</protein>
<dbReference type="EMBL" id="CAJVCH010068132">
    <property type="protein sequence ID" value="CAG7720186.1"/>
    <property type="molecule type" value="Genomic_DNA"/>
</dbReference>
<keyword evidence="2" id="KW-1185">Reference proteome</keyword>
<sequence>MSCSAFVHDEMLLCGLEEFENSPKLLRGIIILVSTKAFTPVLSSYSESCGFNPLAVCSEVMELSTFASFHMKRLAVLKQPSFLKPSFSFQFPSRQLPPDAEFNIPLSPAQTLTIFTAPRPIGSHTVNTCPNGYVLQSDLRSIPSLLKSVPSHNTTVLSKNIFCHKVRASPP</sequence>